<evidence type="ECO:0000313" key="1">
    <source>
        <dbReference type="EMBL" id="KAK2906492.1"/>
    </source>
</evidence>
<dbReference type="EMBL" id="JAUYZG010000005">
    <property type="protein sequence ID" value="KAK2906492.1"/>
    <property type="molecule type" value="Genomic_DNA"/>
</dbReference>
<organism evidence="1 2">
    <name type="scientific">Cirrhinus molitorella</name>
    <name type="common">mud carp</name>
    <dbReference type="NCBI Taxonomy" id="172907"/>
    <lineage>
        <taxon>Eukaryota</taxon>
        <taxon>Metazoa</taxon>
        <taxon>Chordata</taxon>
        <taxon>Craniata</taxon>
        <taxon>Vertebrata</taxon>
        <taxon>Euteleostomi</taxon>
        <taxon>Actinopterygii</taxon>
        <taxon>Neopterygii</taxon>
        <taxon>Teleostei</taxon>
        <taxon>Ostariophysi</taxon>
        <taxon>Cypriniformes</taxon>
        <taxon>Cyprinidae</taxon>
        <taxon>Labeoninae</taxon>
        <taxon>Labeonini</taxon>
        <taxon>Cirrhinus</taxon>
    </lineage>
</organism>
<evidence type="ECO:0000313" key="2">
    <source>
        <dbReference type="Proteomes" id="UP001187343"/>
    </source>
</evidence>
<name>A0AA88PYG3_9TELE</name>
<keyword evidence="2" id="KW-1185">Reference proteome</keyword>
<proteinExistence type="predicted"/>
<accession>A0AA88PYG3</accession>
<protein>
    <submittedName>
        <fullName evidence="1">Uncharacterized protein</fullName>
    </submittedName>
</protein>
<gene>
    <name evidence="1" type="ORF">Q8A67_005477</name>
</gene>
<dbReference type="AlphaFoldDB" id="A0AA88PYG3"/>
<reference evidence="1" key="1">
    <citation type="submission" date="2023-08" db="EMBL/GenBank/DDBJ databases">
        <title>Chromosome-level Genome Assembly of mud carp (Cirrhinus molitorella).</title>
        <authorList>
            <person name="Liu H."/>
        </authorList>
    </citation>
    <scope>NUCLEOTIDE SEQUENCE</scope>
    <source>
        <strain evidence="1">Prfri</strain>
        <tissue evidence="1">Muscle</tissue>
    </source>
</reference>
<dbReference type="Proteomes" id="UP001187343">
    <property type="component" value="Unassembled WGS sequence"/>
</dbReference>
<sequence>MATPVDPQTPAASAPKKAHVTFVEVSPRDEDLQDAPTASSAVDSGAHLSVWSAGLIISKWRSAQRRGVRARLNTEDPEYRRLLNQQELQLRSTVPLPLECIIEEETLRILQDVEKSYRRNLGPHHALTADAQRRIQTLRDRISAKSVREEQQTSVLNTVSDCCRRTHNDP</sequence>
<comment type="caution">
    <text evidence="1">The sequence shown here is derived from an EMBL/GenBank/DDBJ whole genome shotgun (WGS) entry which is preliminary data.</text>
</comment>